<dbReference type="HAMAP" id="MF_00758">
    <property type="entry name" value="UPF0301"/>
    <property type="match status" value="1"/>
</dbReference>
<reference evidence="3 4" key="1">
    <citation type="journal article" date="2013" name="ISME J.">
        <title>By their genes ye shall know them: genomic signatures of predatory bacteria.</title>
        <authorList>
            <person name="Pasternak Z."/>
            <person name="Pietrokovski S."/>
            <person name="Rotem O."/>
            <person name="Gophna U."/>
            <person name="Lurie-Weinberger M.N."/>
            <person name="Jurkevitch E."/>
        </authorList>
    </citation>
    <scope>NUCLEOTIDE SEQUENCE [LARGE SCALE GENOMIC DNA]</scope>
    <source>
        <strain evidence="3">EPB</strain>
    </source>
</reference>
<dbReference type="RefSeq" id="WP_015468549.1">
    <property type="nucleotide sequence ID" value="NC_020812.1"/>
</dbReference>
<dbReference type="STRING" id="349215.A11S_2242"/>
<dbReference type="OrthoDB" id="9807486at2"/>
<gene>
    <name evidence="3" type="ORF">A11S_2242</name>
</gene>
<dbReference type="InterPro" id="IPR003774">
    <property type="entry name" value="AlgH-like"/>
</dbReference>
<organism evidence="3 4">
    <name type="scientific">Micavibrio aeruginosavorus EPB</name>
    <dbReference type="NCBI Taxonomy" id="349215"/>
    <lineage>
        <taxon>Bacteria</taxon>
        <taxon>Pseudomonadati</taxon>
        <taxon>Bdellovibrionota</taxon>
        <taxon>Bdellovibrionia</taxon>
        <taxon>Bdellovibrionales</taxon>
        <taxon>Pseudobdellovibrionaceae</taxon>
        <taxon>Micavibrio</taxon>
    </lineage>
</organism>
<dbReference type="EMBL" id="CP003538">
    <property type="protein sequence ID" value="AGH99038.1"/>
    <property type="molecule type" value="Genomic_DNA"/>
</dbReference>
<dbReference type="NCBIfam" id="NF001268">
    <property type="entry name" value="PRK00228.1-4"/>
    <property type="match status" value="1"/>
</dbReference>
<dbReference type="Gene3D" id="3.40.1740.10">
    <property type="entry name" value="VC0467-like"/>
    <property type="match status" value="1"/>
</dbReference>
<dbReference type="Proteomes" id="UP000011932">
    <property type="component" value="Chromosome"/>
</dbReference>
<dbReference type="KEGG" id="man:A11S_2242"/>
<dbReference type="PATRIC" id="fig|349215.9.peg.2174"/>
<proteinExistence type="inferred from homology"/>
<dbReference type="SUPFAM" id="SSF143456">
    <property type="entry name" value="VC0467-like"/>
    <property type="match status" value="1"/>
</dbReference>
<dbReference type="PANTHER" id="PTHR30327:SF1">
    <property type="entry name" value="UPF0301 PROTEIN YQGE"/>
    <property type="match status" value="1"/>
</dbReference>
<dbReference type="HOGENOM" id="CLU_057596_1_0_5"/>
<accession>M4VIM4</accession>
<evidence type="ECO:0000313" key="3">
    <source>
        <dbReference type="EMBL" id="AGH99038.1"/>
    </source>
</evidence>
<evidence type="ECO:0000256" key="2">
    <source>
        <dbReference type="HAMAP-Rule" id="MF_00758"/>
    </source>
</evidence>
<name>M4VIM4_9BACT</name>
<evidence type="ECO:0000256" key="1">
    <source>
        <dbReference type="ARBA" id="ARBA00009600"/>
    </source>
</evidence>
<protein>
    <recommendedName>
        <fullName evidence="2">UPF0301 protein A11S_2242</fullName>
    </recommendedName>
</protein>
<dbReference type="AlphaFoldDB" id="M4VIM4"/>
<sequence>MTDHADTFLVGKLLLAMPNMGDSRFQKAVIFMCAHDDKGSMGLVINNPLPGVEFSELVAQLNVANDDVDEDILYSLQVLSGGPVESGRGFVLHSADFAQKDTVRVKSDIHVTGTLDALREIVQGRGPEQMLFVLGYAGWSPGQLEQEIQDNAWLITDAPADLVFGVDAARKWENAIQRMGVNPAMLSGAAGRA</sequence>
<dbReference type="PANTHER" id="PTHR30327">
    <property type="entry name" value="UNCHARACTERIZED PROTEIN YQGE"/>
    <property type="match status" value="1"/>
</dbReference>
<evidence type="ECO:0000313" key="4">
    <source>
        <dbReference type="Proteomes" id="UP000011932"/>
    </source>
</evidence>
<dbReference type="Pfam" id="PF02622">
    <property type="entry name" value="DUF179"/>
    <property type="match status" value="1"/>
</dbReference>
<dbReference type="GO" id="GO:0005829">
    <property type="term" value="C:cytosol"/>
    <property type="evidence" value="ECO:0007669"/>
    <property type="project" value="TreeGrafter"/>
</dbReference>
<comment type="similarity">
    <text evidence="1 2">Belongs to the UPF0301 (AlgH) family.</text>
</comment>